<proteinExistence type="predicted"/>
<dbReference type="AlphaFoldDB" id="A0A8X6FZ83"/>
<comment type="caution">
    <text evidence="1">The sequence shown here is derived from an EMBL/GenBank/DDBJ whole genome shotgun (WGS) entry which is preliminary data.</text>
</comment>
<dbReference type="Proteomes" id="UP000887116">
    <property type="component" value="Unassembled WGS sequence"/>
</dbReference>
<evidence type="ECO:0000313" key="2">
    <source>
        <dbReference type="Proteomes" id="UP000887116"/>
    </source>
</evidence>
<feature type="non-terminal residue" evidence="1">
    <location>
        <position position="51"/>
    </location>
</feature>
<keyword evidence="2" id="KW-1185">Reference proteome</keyword>
<evidence type="ECO:0000313" key="1">
    <source>
        <dbReference type="EMBL" id="GFQ92276.1"/>
    </source>
</evidence>
<name>A0A8X6FZ83_TRICU</name>
<organism evidence="1 2">
    <name type="scientific">Trichonephila clavata</name>
    <name type="common">Joro spider</name>
    <name type="synonym">Nephila clavata</name>
    <dbReference type="NCBI Taxonomy" id="2740835"/>
    <lineage>
        <taxon>Eukaryota</taxon>
        <taxon>Metazoa</taxon>
        <taxon>Ecdysozoa</taxon>
        <taxon>Arthropoda</taxon>
        <taxon>Chelicerata</taxon>
        <taxon>Arachnida</taxon>
        <taxon>Araneae</taxon>
        <taxon>Araneomorphae</taxon>
        <taxon>Entelegynae</taxon>
        <taxon>Araneoidea</taxon>
        <taxon>Nephilidae</taxon>
        <taxon>Trichonephila</taxon>
    </lineage>
</organism>
<gene>
    <name evidence="1" type="ORF">TNCT_406661</name>
</gene>
<protein>
    <submittedName>
        <fullName evidence="1">Uncharacterized protein</fullName>
    </submittedName>
</protein>
<dbReference type="EMBL" id="BMAO01033856">
    <property type="protein sequence ID" value="GFQ92276.1"/>
    <property type="molecule type" value="Genomic_DNA"/>
</dbReference>
<reference evidence="1" key="1">
    <citation type="submission" date="2020-07" db="EMBL/GenBank/DDBJ databases">
        <title>Multicomponent nature underlies the extraordinary mechanical properties of spider dragline silk.</title>
        <authorList>
            <person name="Kono N."/>
            <person name="Nakamura H."/>
            <person name="Mori M."/>
            <person name="Yoshida Y."/>
            <person name="Ohtoshi R."/>
            <person name="Malay A.D."/>
            <person name="Moran D.A.P."/>
            <person name="Tomita M."/>
            <person name="Numata K."/>
            <person name="Arakawa K."/>
        </authorList>
    </citation>
    <scope>NUCLEOTIDE SEQUENCE</scope>
</reference>
<sequence length="51" mass="5976">MNLNLLRPCTKEELAYIIRERGYHTIEELNNRTHNLAITYTDGSSDLNPDR</sequence>
<accession>A0A8X6FZ83</accession>